<protein>
    <recommendedName>
        <fullName evidence="4">LRAT domain-containing protein</fullName>
    </recommendedName>
</protein>
<dbReference type="Gene3D" id="3.90.1720.10">
    <property type="entry name" value="endopeptidase domain like (from Nostoc punctiforme)"/>
    <property type="match status" value="1"/>
</dbReference>
<dbReference type="SUPFAM" id="SSF54001">
    <property type="entry name" value="Cysteine proteinases"/>
    <property type="match status" value="1"/>
</dbReference>
<keyword evidence="2" id="KW-0378">Hydrolase</keyword>
<proteinExistence type="predicted"/>
<evidence type="ECO:0000256" key="2">
    <source>
        <dbReference type="ARBA" id="ARBA00022801"/>
    </source>
</evidence>
<reference evidence="5 6" key="1">
    <citation type="submission" date="2021-03" db="EMBL/GenBank/DDBJ databases">
        <title>Genomic Encyclopedia of Type Strains, Phase IV (KMG-IV): sequencing the most valuable type-strain genomes for metagenomic binning, comparative biology and taxonomic classification.</title>
        <authorList>
            <person name="Goeker M."/>
        </authorList>
    </citation>
    <scope>NUCLEOTIDE SEQUENCE [LARGE SCALE GENOMIC DNA]</scope>
    <source>
        <strain evidence="5 6">DSM 28783</strain>
    </source>
</reference>
<keyword evidence="3" id="KW-0443">Lipid metabolism</keyword>
<dbReference type="RefSeq" id="WP_209701193.1">
    <property type="nucleotide sequence ID" value="NZ_JAGGLM010000003.1"/>
</dbReference>
<dbReference type="InterPro" id="IPR038765">
    <property type="entry name" value="Papain-like_cys_pep_sf"/>
</dbReference>
<feature type="domain" description="LRAT" evidence="4">
    <location>
        <begin position="146"/>
        <end position="247"/>
    </location>
</feature>
<dbReference type="PANTHER" id="PTHR13943">
    <property type="entry name" value="HRAS-LIKE SUPPRESSOR - RELATED"/>
    <property type="match status" value="1"/>
</dbReference>
<dbReference type="PROSITE" id="PS51934">
    <property type="entry name" value="LRAT"/>
    <property type="match status" value="1"/>
</dbReference>
<keyword evidence="1" id="KW-0808">Transferase</keyword>
<evidence type="ECO:0000256" key="1">
    <source>
        <dbReference type="ARBA" id="ARBA00022679"/>
    </source>
</evidence>
<sequence length="270" mass="31318">MKKHKFIKIFVLVLSIILVYSSYRIYSAKNNFSVIYKYNEIKIPINKKIIWDNNSIKSVSVKNQNGQPIKVYAFPALDKKSIIINPPIEGFNENSLYSVTVSTGIHLKDYKMDKDKIVKFKVKNENLPAPKKVKRQPKYGDIIGISDEYMGYKYDHYGIYVGNNRVIHYCSSNWKVSNTQIQETSIYPYFNKNKFFVLDLGNAAKFSSYKTVKMARSRLGEKNYNLLQNNCEHFAVWCKTGNSKSYQLDNLTSSEIAQIRLFMSMGINLQ</sequence>
<accession>A0ABS4KQD3</accession>
<dbReference type="Pfam" id="PF04970">
    <property type="entry name" value="LRAT"/>
    <property type="match status" value="1"/>
</dbReference>
<evidence type="ECO:0000313" key="6">
    <source>
        <dbReference type="Proteomes" id="UP001519307"/>
    </source>
</evidence>
<evidence type="ECO:0000259" key="4">
    <source>
        <dbReference type="PROSITE" id="PS51934"/>
    </source>
</evidence>
<dbReference type="PANTHER" id="PTHR13943:SF77">
    <property type="entry name" value="LRAT DOMAIN-CONTAINING PROTEIN"/>
    <property type="match status" value="1"/>
</dbReference>
<name>A0ABS4KQD3_9CLOT</name>
<dbReference type="EMBL" id="JAGGLM010000003">
    <property type="protein sequence ID" value="MBP2032234.1"/>
    <property type="molecule type" value="Genomic_DNA"/>
</dbReference>
<dbReference type="InterPro" id="IPR051496">
    <property type="entry name" value="H-rev107_PLA/AT"/>
</dbReference>
<evidence type="ECO:0000256" key="3">
    <source>
        <dbReference type="ARBA" id="ARBA00023098"/>
    </source>
</evidence>
<gene>
    <name evidence="5" type="ORF">J2Z42_000899</name>
</gene>
<evidence type="ECO:0000313" key="5">
    <source>
        <dbReference type="EMBL" id="MBP2032234.1"/>
    </source>
</evidence>
<organism evidence="5 6">
    <name type="scientific">Clostridium algifaecis</name>
    <dbReference type="NCBI Taxonomy" id="1472040"/>
    <lineage>
        <taxon>Bacteria</taxon>
        <taxon>Bacillati</taxon>
        <taxon>Bacillota</taxon>
        <taxon>Clostridia</taxon>
        <taxon>Eubacteriales</taxon>
        <taxon>Clostridiaceae</taxon>
        <taxon>Clostridium</taxon>
    </lineage>
</organism>
<dbReference type="InterPro" id="IPR007053">
    <property type="entry name" value="LRAT_dom"/>
</dbReference>
<dbReference type="Proteomes" id="UP001519307">
    <property type="component" value="Unassembled WGS sequence"/>
</dbReference>
<keyword evidence="6" id="KW-1185">Reference proteome</keyword>
<comment type="caution">
    <text evidence="5">The sequence shown here is derived from an EMBL/GenBank/DDBJ whole genome shotgun (WGS) entry which is preliminary data.</text>
</comment>